<feature type="transmembrane region" description="Helical" evidence="2">
    <location>
        <begin position="6"/>
        <end position="24"/>
    </location>
</feature>
<dbReference type="PANTHER" id="PTHR10566:SF113">
    <property type="entry name" value="PROTEIN ACTIVITY OF BC1 COMPLEX KINASE 7, CHLOROPLASTIC"/>
    <property type="match status" value="1"/>
</dbReference>
<proteinExistence type="inferred from homology"/>
<evidence type="ECO:0000259" key="3">
    <source>
        <dbReference type="PROSITE" id="PS50011"/>
    </source>
</evidence>
<dbReference type="Gene3D" id="1.10.510.10">
    <property type="entry name" value="Transferase(Phosphotransferase) domain 1"/>
    <property type="match status" value="1"/>
</dbReference>
<dbReference type="InterPro" id="IPR000719">
    <property type="entry name" value="Prot_kinase_dom"/>
</dbReference>
<accession>A0ABS4WFP0</accession>
<feature type="transmembrane region" description="Helical" evidence="2">
    <location>
        <begin position="71"/>
        <end position="93"/>
    </location>
</feature>
<comment type="caution">
    <text evidence="4">The sequence shown here is derived from an EMBL/GenBank/DDBJ whole genome shotgun (WGS) entry which is preliminary data.</text>
</comment>
<comment type="similarity">
    <text evidence="1">Belongs to the protein kinase superfamily. ADCK protein kinase family.</text>
</comment>
<sequence length="658" mass="71573">MEFAEILGRILISAVIAVAFIVVLAMFVRRLLGVAVGLGRIIVAGVLGLGAEVAFESRFVWPDPNASLALVPVQIGIVLIIASLFLMLAELVVPTGTILRPDKWVGAARARFARTRRYTQVTRIALSHGILPAKRPAEGHTPQAAAERTAAGRSLRLALQESGVTFVKFGQVLSTRAELLPAEYIDELAKLQQEVAPEPWENIRTLIAGELGREVEEAFAEFDPVPLAAASIGQVHRARLHSGEVVAVKVQRPGVVPLVERDLDIALRMARTLERSTDWGRSLGIAKVADGFAESLRDELDYELEAMNIQALRTTQLKHPASERVGIPEHYPHLSTRRVLVMDLVAGSTLGSAGSVEGHPPEVRAAQAVALFRSLMHQIMDDGVFHADLHPGNIVLAPDGTATLLDFGSVGRLDAELRELVSEVLLAFYRGDSRAIADALLGMVPVPESFDETALRRELSHFMSRHMGPGAELKAEVFTLMVALLARHRLSIPGELTLAFRAVAVLEGTLRRLDPGFDLLAAAKDYGQARMRSGLRPSSVAEALNNEVLSLLPMLRRLPRRLDAITGDLEAGRLGINMRLLAHPQDRKMLLSLAHEAILTFLAGVTGIMATILLVSGGGPMVTSTMSLYQLFGYTLVVVASVFILRVVFDLFRRRKND</sequence>
<keyword evidence="4" id="KW-0830">Ubiquinone</keyword>
<dbReference type="SUPFAM" id="SSF56112">
    <property type="entry name" value="Protein kinase-like (PK-like)"/>
    <property type="match status" value="1"/>
</dbReference>
<gene>
    <name evidence="4" type="ORF">JOF46_002914</name>
</gene>
<dbReference type="InterPro" id="IPR004147">
    <property type="entry name" value="ABC1_dom"/>
</dbReference>
<evidence type="ECO:0000313" key="4">
    <source>
        <dbReference type="EMBL" id="MBP2375002.1"/>
    </source>
</evidence>
<protein>
    <submittedName>
        <fullName evidence="4">Ubiquinone biosynthesis protein</fullName>
    </submittedName>
</protein>
<keyword evidence="5" id="KW-1185">Reference proteome</keyword>
<dbReference type="PANTHER" id="PTHR10566">
    <property type="entry name" value="CHAPERONE-ACTIVITY OF BC1 COMPLEX CABC1 -RELATED"/>
    <property type="match status" value="1"/>
</dbReference>
<feature type="domain" description="Protein kinase" evidence="3">
    <location>
        <begin position="200"/>
        <end position="598"/>
    </location>
</feature>
<dbReference type="EMBL" id="JAGIOE010000001">
    <property type="protein sequence ID" value="MBP2375002.1"/>
    <property type="molecule type" value="Genomic_DNA"/>
</dbReference>
<dbReference type="Proteomes" id="UP000766570">
    <property type="component" value="Unassembled WGS sequence"/>
</dbReference>
<dbReference type="PROSITE" id="PS50011">
    <property type="entry name" value="PROTEIN_KINASE_DOM"/>
    <property type="match status" value="1"/>
</dbReference>
<organism evidence="4 5">
    <name type="scientific">Paeniglutamicibacter psychrophenolicus</name>
    <dbReference type="NCBI Taxonomy" id="257454"/>
    <lineage>
        <taxon>Bacteria</taxon>
        <taxon>Bacillati</taxon>
        <taxon>Actinomycetota</taxon>
        <taxon>Actinomycetes</taxon>
        <taxon>Micrococcales</taxon>
        <taxon>Micrococcaceae</taxon>
        <taxon>Paeniglutamicibacter</taxon>
    </lineage>
</organism>
<name>A0ABS4WFP0_9MICC</name>
<keyword evidence="2" id="KW-1133">Transmembrane helix</keyword>
<evidence type="ECO:0000256" key="2">
    <source>
        <dbReference type="SAM" id="Phobius"/>
    </source>
</evidence>
<keyword evidence="2" id="KW-0472">Membrane</keyword>
<keyword evidence="2" id="KW-0812">Transmembrane</keyword>
<dbReference type="InterPro" id="IPR050154">
    <property type="entry name" value="UbiB_kinase"/>
</dbReference>
<feature type="transmembrane region" description="Helical" evidence="2">
    <location>
        <begin position="597"/>
        <end position="616"/>
    </location>
</feature>
<dbReference type="CDD" id="cd05121">
    <property type="entry name" value="ABC1_ADCK3-like"/>
    <property type="match status" value="1"/>
</dbReference>
<dbReference type="RefSeq" id="WP_209908216.1">
    <property type="nucleotide sequence ID" value="NZ_BAAAMI010000008.1"/>
</dbReference>
<feature type="transmembrane region" description="Helical" evidence="2">
    <location>
        <begin position="628"/>
        <end position="649"/>
    </location>
</feature>
<dbReference type="Pfam" id="PF03109">
    <property type="entry name" value="ABC1"/>
    <property type="match status" value="1"/>
</dbReference>
<feature type="transmembrane region" description="Helical" evidence="2">
    <location>
        <begin position="31"/>
        <end position="51"/>
    </location>
</feature>
<dbReference type="SMART" id="SM00220">
    <property type="entry name" value="S_TKc"/>
    <property type="match status" value="1"/>
</dbReference>
<reference evidence="4 5" key="1">
    <citation type="submission" date="2021-03" db="EMBL/GenBank/DDBJ databases">
        <title>Sequencing the genomes of 1000 actinobacteria strains.</title>
        <authorList>
            <person name="Klenk H.-P."/>
        </authorList>
    </citation>
    <scope>NUCLEOTIDE SEQUENCE [LARGE SCALE GENOMIC DNA]</scope>
    <source>
        <strain evidence="4 5">DSM 15454</strain>
    </source>
</reference>
<evidence type="ECO:0000313" key="5">
    <source>
        <dbReference type="Proteomes" id="UP000766570"/>
    </source>
</evidence>
<evidence type="ECO:0000256" key="1">
    <source>
        <dbReference type="ARBA" id="ARBA00009670"/>
    </source>
</evidence>
<dbReference type="InterPro" id="IPR011009">
    <property type="entry name" value="Kinase-like_dom_sf"/>
</dbReference>